<dbReference type="STRING" id="903984.BCR21_14240"/>
<keyword evidence="7" id="KW-1185">Reference proteome</keyword>
<dbReference type="InterPro" id="IPR021759">
    <property type="entry name" value="WxLIP_HBD"/>
</dbReference>
<gene>
    <name evidence="6" type="ORF">BCR21_14240</name>
</gene>
<dbReference type="RefSeq" id="WP_069647186.1">
    <property type="nucleotide sequence ID" value="NZ_MIJZ01000016.1"/>
</dbReference>
<comment type="caution">
    <text evidence="6">The sequence shown here is derived from an EMBL/GenBank/DDBJ whole genome shotgun (WGS) entry which is preliminary data.</text>
</comment>
<evidence type="ECO:0000259" key="5">
    <source>
        <dbReference type="Pfam" id="PF11797"/>
    </source>
</evidence>
<dbReference type="EMBL" id="MIJZ01000016">
    <property type="protein sequence ID" value="OEG09508.1"/>
    <property type="molecule type" value="Genomic_DNA"/>
</dbReference>
<reference evidence="7" key="1">
    <citation type="submission" date="2016-09" db="EMBL/GenBank/DDBJ databases">
        <authorList>
            <person name="Gulvik C.A."/>
        </authorList>
    </citation>
    <scope>NUCLEOTIDE SEQUENCE [LARGE SCALE GENOMIC DNA]</scope>
    <source>
        <strain evidence="7">DSM 23328</strain>
    </source>
</reference>
<feature type="chain" id="PRO_5009177180" evidence="3">
    <location>
        <begin position="25"/>
        <end position="368"/>
    </location>
</feature>
<evidence type="ECO:0000256" key="2">
    <source>
        <dbReference type="SAM" id="Phobius"/>
    </source>
</evidence>
<accession>A0A1E5G9X4</accession>
<dbReference type="Pfam" id="PF06030">
    <property type="entry name" value="WxLIP_PGBD"/>
    <property type="match status" value="1"/>
</dbReference>
<keyword evidence="3" id="KW-0732">Signal</keyword>
<dbReference type="PROSITE" id="PS51257">
    <property type="entry name" value="PROKAR_LIPOPROTEIN"/>
    <property type="match status" value="1"/>
</dbReference>
<dbReference type="InterPro" id="IPR010317">
    <property type="entry name" value="WxLIP_PGBD"/>
</dbReference>
<protein>
    <submittedName>
        <fullName evidence="6">Cell wall protein</fullName>
    </submittedName>
</protein>
<proteinExistence type="predicted"/>
<feature type="region of interest" description="Disordered" evidence="1">
    <location>
        <begin position="334"/>
        <end position="368"/>
    </location>
</feature>
<dbReference type="AlphaFoldDB" id="A0A1E5G9X4"/>
<keyword evidence="2" id="KW-0472">Membrane</keyword>
<keyword evidence="2" id="KW-0812">Transmembrane</keyword>
<keyword evidence="2" id="KW-1133">Transmembrane helix</keyword>
<feature type="transmembrane region" description="Helical" evidence="2">
    <location>
        <begin position="307"/>
        <end position="330"/>
    </location>
</feature>
<feature type="compositionally biased region" description="Basic residues" evidence="1">
    <location>
        <begin position="343"/>
        <end position="354"/>
    </location>
</feature>
<evidence type="ECO:0000313" key="7">
    <source>
        <dbReference type="Proteomes" id="UP000094068"/>
    </source>
</evidence>
<feature type="domain" description="WxL Interacting Protein host binding" evidence="5">
    <location>
        <begin position="159"/>
        <end position="295"/>
    </location>
</feature>
<organism evidence="6 7">
    <name type="scientific">Enterococcus ureasiticus</name>
    <dbReference type="NCBI Taxonomy" id="903984"/>
    <lineage>
        <taxon>Bacteria</taxon>
        <taxon>Bacillati</taxon>
        <taxon>Bacillota</taxon>
        <taxon>Bacilli</taxon>
        <taxon>Lactobacillales</taxon>
        <taxon>Enterococcaceae</taxon>
        <taxon>Enterococcus</taxon>
    </lineage>
</organism>
<feature type="domain" description="WxL Interacting Protein peptidoglycan binding" evidence="4">
    <location>
        <begin position="29"/>
        <end position="148"/>
    </location>
</feature>
<dbReference type="Pfam" id="PF11797">
    <property type="entry name" value="WxLIP_HBD"/>
    <property type="match status" value="1"/>
</dbReference>
<evidence type="ECO:0000256" key="1">
    <source>
        <dbReference type="SAM" id="MobiDB-lite"/>
    </source>
</evidence>
<evidence type="ECO:0000256" key="3">
    <source>
        <dbReference type="SAM" id="SignalP"/>
    </source>
</evidence>
<dbReference type="Proteomes" id="UP000094068">
    <property type="component" value="Unassembled WGS sequence"/>
</dbReference>
<feature type="signal peptide" evidence="3">
    <location>
        <begin position="1"/>
        <end position="24"/>
    </location>
</feature>
<name>A0A1E5G9X4_9ENTE</name>
<sequence>MKYKVTALVALIVGCFFFSHSASADTMAYSVKANIPENQIDKSKTYFDLKMTPGQKQDVSLTISNSSKEKVTIIITPNIAVTNQNGVIDYNQEKAKPDASLKTPITDIISDKQKVTLEPQETKDVVFTLQMPETPFDGTILGGFYVTKEATEKEEKDSESVQIKNRYSYVIGIQLRENEQAVKPVLQLNDVKPTLQNYRTAISANLQNTQATIINDLEVEAKISKKGSTEVLYETTKKDMSMAPNSNFYFPIMMDNQPLKAGKYTLRLSAKDKTEAWKFEQDFDISPEDTKKLNKEAVDLVEEPTDWLKIGLMIGGGVLALLVVVAFFIYRHKKKKKEAERQKRLRKKKQKQKRDRLANEKKTKKRPQ</sequence>
<dbReference type="OrthoDB" id="2148359at2"/>
<evidence type="ECO:0000259" key="4">
    <source>
        <dbReference type="Pfam" id="PF06030"/>
    </source>
</evidence>
<evidence type="ECO:0000313" key="6">
    <source>
        <dbReference type="EMBL" id="OEG09508.1"/>
    </source>
</evidence>